<dbReference type="RefSeq" id="WP_316686337.1">
    <property type="nucleotide sequence ID" value="NZ_CP103837.1"/>
</dbReference>
<dbReference type="GeneID" id="95584884"/>
<protein>
    <submittedName>
        <fullName evidence="1">AlpA family transcriptional regulator</fullName>
    </submittedName>
</protein>
<evidence type="ECO:0000313" key="2">
    <source>
        <dbReference type="Proteomes" id="UP001304534"/>
    </source>
</evidence>
<dbReference type="Pfam" id="PF05930">
    <property type="entry name" value="Phage_AlpA"/>
    <property type="match status" value="1"/>
</dbReference>
<keyword evidence="2" id="KW-1185">Reference proteome</keyword>
<dbReference type="InterPro" id="IPR010260">
    <property type="entry name" value="AlpA"/>
</dbReference>
<organism evidence="1 2">
    <name type="scientific">Xanthomonas dyei</name>
    <dbReference type="NCBI Taxonomy" id="743699"/>
    <lineage>
        <taxon>Bacteria</taxon>
        <taxon>Pseudomonadati</taxon>
        <taxon>Pseudomonadota</taxon>
        <taxon>Gammaproteobacteria</taxon>
        <taxon>Lysobacterales</taxon>
        <taxon>Lysobacteraceae</taxon>
        <taxon>Xanthomonas</taxon>
    </lineage>
</organism>
<evidence type="ECO:0000313" key="1">
    <source>
        <dbReference type="EMBL" id="WOB24792.1"/>
    </source>
</evidence>
<reference evidence="1 2" key="1">
    <citation type="submission" date="2022-08" db="EMBL/GenBank/DDBJ databases">
        <title>Whole genome sequencing-based tracing of a 2022 introduction and outbreak of Xanthomonas hortorum pv. pelargonii.</title>
        <authorList>
            <person name="Iruegas-Bocardo F."/>
            <person name="Weisberg A.K."/>
            <person name="Riutta E.R."/>
            <person name="Kilday K."/>
            <person name="Bonkowski J.C."/>
            <person name="Creswell T."/>
            <person name="Daughtrey M.L."/>
            <person name="Rane K."/>
            <person name="Grunwald N.J."/>
            <person name="Chang J.H."/>
            <person name="Putnam M.L."/>
        </authorList>
    </citation>
    <scope>NUCLEOTIDE SEQUENCE [LARGE SCALE GENOMIC DNA]</scope>
    <source>
        <strain evidence="1 2">22-325</strain>
    </source>
</reference>
<proteinExistence type="predicted"/>
<dbReference type="Gene3D" id="1.10.238.160">
    <property type="match status" value="1"/>
</dbReference>
<dbReference type="PANTHER" id="PTHR36154:SF1">
    <property type="entry name" value="DNA-BINDING TRANSCRIPTIONAL ACTIVATOR ALPA"/>
    <property type="match status" value="1"/>
</dbReference>
<name>A0ABZ0D4Q4_9XANT</name>
<dbReference type="PANTHER" id="PTHR36154">
    <property type="entry name" value="DNA-BINDING TRANSCRIPTIONAL ACTIVATOR ALPA"/>
    <property type="match status" value="1"/>
</dbReference>
<accession>A0ABZ0D4Q4</accession>
<dbReference type="EMBL" id="CP103840">
    <property type="protein sequence ID" value="WOB24792.1"/>
    <property type="molecule type" value="Genomic_DNA"/>
</dbReference>
<dbReference type="InterPro" id="IPR052931">
    <property type="entry name" value="Prophage_regulatory_activator"/>
</dbReference>
<gene>
    <name evidence="1" type="ORF">NYR99_13380</name>
</gene>
<dbReference type="Proteomes" id="UP001304534">
    <property type="component" value="Chromosome"/>
</dbReference>
<sequence length="69" mass="7816">MSDTTEKPRRLLRIAQVIDRVGMSQTTIYDRMKKGTFPKPVPLGTLVGWVESEIDAWIDARIADRDKAA</sequence>